<feature type="region of interest" description="Disordered" evidence="1">
    <location>
        <begin position="309"/>
        <end position="368"/>
    </location>
</feature>
<proteinExistence type="predicted"/>
<organism evidence="2 3">
    <name type="scientific">Rickenella mellea</name>
    <dbReference type="NCBI Taxonomy" id="50990"/>
    <lineage>
        <taxon>Eukaryota</taxon>
        <taxon>Fungi</taxon>
        <taxon>Dikarya</taxon>
        <taxon>Basidiomycota</taxon>
        <taxon>Agaricomycotina</taxon>
        <taxon>Agaricomycetes</taxon>
        <taxon>Hymenochaetales</taxon>
        <taxon>Rickenellaceae</taxon>
        <taxon>Rickenella</taxon>
    </lineage>
</organism>
<feature type="compositionally biased region" description="Basic and acidic residues" evidence="1">
    <location>
        <begin position="84"/>
        <end position="101"/>
    </location>
</feature>
<evidence type="ECO:0000256" key="1">
    <source>
        <dbReference type="SAM" id="MobiDB-lite"/>
    </source>
</evidence>
<feature type="compositionally biased region" description="Basic and acidic residues" evidence="1">
    <location>
        <begin position="121"/>
        <end position="134"/>
    </location>
</feature>
<reference evidence="2 3" key="1">
    <citation type="submission" date="2018-06" db="EMBL/GenBank/DDBJ databases">
        <title>A transcriptomic atlas of mushroom development highlights an independent origin of complex multicellularity.</title>
        <authorList>
            <consortium name="DOE Joint Genome Institute"/>
            <person name="Krizsan K."/>
            <person name="Almasi E."/>
            <person name="Merenyi Z."/>
            <person name="Sahu N."/>
            <person name="Viragh M."/>
            <person name="Koszo T."/>
            <person name="Mondo S."/>
            <person name="Kiss B."/>
            <person name="Balint B."/>
            <person name="Kues U."/>
            <person name="Barry K."/>
            <person name="Hegedus J.C."/>
            <person name="Henrissat B."/>
            <person name="Johnson J."/>
            <person name="Lipzen A."/>
            <person name="Ohm R."/>
            <person name="Nagy I."/>
            <person name="Pangilinan J."/>
            <person name="Yan J."/>
            <person name="Xiong Y."/>
            <person name="Grigoriev I.V."/>
            <person name="Hibbett D.S."/>
            <person name="Nagy L.G."/>
        </authorList>
    </citation>
    <scope>NUCLEOTIDE SEQUENCE [LARGE SCALE GENOMIC DNA]</scope>
    <source>
        <strain evidence="2 3">SZMC22713</strain>
    </source>
</reference>
<dbReference type="Proteomes" id="UP000294933">
    <property type="component" value="Unassembled WGS sequence"/>
</dbReference>
<feature type="compositionally biased region" description="Polar residues" evidence="1">
    <location>
        <begin position="350"/>
        <end position="362"/>
    </location>
</feature>
<name>A0A4Y7Q0A8_9AGAM</name>
<keyword evidence="3" id="KW-1185">Reference proteome</keyword>
<evidence type="ECO:0000313" key="3">
    <source>
        <dbReference type="Proteomes" id="UP000294933"/>
    </source>
</evidence>
<accession>A0A4Y7Q0A8</accession>
<feature type="region of interest" description="Disordered" evidence="1">
    <location>
        <begin position="70"/>
        <end position="167"/>
    </location>
</feature>
<dbReference type="VEuPathDB" id="FungiDB:BD410DRAFT_804853"/>
<dbReference type="EMBL" id="ML170186">
    <property type="protein sequence ID" value="TDL20726.1"/>
    <property type="molecule type" value="Genomic_DNA"/>
</dbReference>
<evidence type="ECO:0000313" key="2">
    <source>
        <dbReference type="EMBL" id="TDL20726.1"/>
    </source>
</evidence>
<dbReference type="AlphaFoldDB" id="A0A4Y7Q0A8"/>
<sequence length="449" mass="49219">MGGCWSIPDGVDDDWHETYSDAARRAHAANLPAKRVSAATHQMMELMYYRAITKPLPGLPLEDKGVMTSDDGAIRPSIATPQESHTKTEDATRPISKRWENHTNNNPSISPNRSSKLLKRASSEPKFSRSRSIEAKTSMESTGEDKRDAKQTRPNVLKKRKAPPQMDMGVGDAVMKVAATETESAAEPVAELTAEPAGKLLPPEGIKSNGNVLQYQTYRTPPEVRVVTTTETPLAPVDARSDAPREDPAQRTKSKVPVHSLLGTFVSKPSTSPAALNEPMKYAFNMASNSVEPATDPVAKSRFYEEVEPGNVRQFQTTPEARVEATTEAPTAPVDAPPEAPPKDTDGRTRSQPPVRSPQGSLVTKPWKKASVAMREPVKYNFSESPQCCAPPEPQPMPHRLVPTYSGGKPVMYSNYYDYGSNSESSAPTPSFSLFGPRYFKQLLQLKFI</sequence>
<gene>
    <name evidence="2" type="ORF">BD410DRAFT_804853</name>
</gene>
<protein>
    <submittedName>
        <fullName evidence="2">Uncharacterized protein</fullName>
    </submittedName>
</protein>
<feature type="compositionally biased region" description="Low complexity" evidence="1">
    <location>
        <begin position="104"/>
        <end position="115"/>
    </location>
</feature>